<feature type="compositionally biased region" description="Basic and acidic residues" evidence="6">
    <location>
        <begin position="1"/>
        <end position="14"/>
    </location>
</feature>
<evidence type="ECO:0000256" key="6">
    <source>
        <dbReference type="SAM" id="MobiDB-lite"/>
    </source>
</evidence>
<feature type="domain" description="LITAF" evidence="8">
    <location>
        <begin position="51"/>
        <end position="134"/>
    </location>
</feature>
<evidence type="ECO:0000256" key="3">
    <source>
        <dbReference type="ARBA" id="ARBA00022723"/>
    </source>
</evidence>
<protein>
    <recommendedName>
        <fullName evidence="8">LITAF domain-containing protein</fullName>
    </recommendedName>
</protein>
<keyword evidence="7" id="KW-0812">Transmembrane</keyword>
<keyword evidence="3" id="KW-0479">Metal-binding</keyword>
<evidence type="ECO:0000313" key="10">
    <source>
        <dbReference type="Proteomes" id="UP001295684"/>
    </source>
</evidence>
<accession>A0AAD1XUD0</accession>
<proteinExistence type="inferred from homology"/>
<dbReference type="PANTHER" id="PTHR23292:SF6">
    <property type="entry name" value="FI16602P1-RELATED"/>
    <property type="match status" value="1"/>
</dbReference>
<dbReference type="InterPro" id="IPR037519">
    <property type="entry name" value="LITAF_fam"/>
</dbReference>
<reference evidence="9" key="1">
    <citation type="submission" date="2023-07" db="EMBL/GenBank/DDBJ databases">
        <authorList>
            <consortium name="AG Swart"/>
            <person name="Singh M."/>
            <person name="Singh A."/>
            <person name="Seah K."/>
            <person name="Emmerich C."/>
        </authorList>
    </citation>
    <scope>NUCLEOTIDE SEQUENCE</scope>
    <source>
        <strain evidence="9">DP1</strain>
    </source>
</reference>
<evidence type="ECO:0000256" key="2">
    <source>
        <dbReference type="ARBA" id="ARBA00005975"/>
    </source>
</evidence>
<comment type="subcellular location">
    <subcellularLocation>
        <location evidence="1">Membrane</location>
        <topology evidence="1">Peripheral membrane protein</topology>
    </subcellularLocation>
</comment>
<keyword evidence="5 7" id="KW-0472">Membrane</keyword>
<dbReference type="SMART" id="SM00714">
    <property type="entry name" value="LITAF"/>
    <property type="match status" value="1"/>
</dbReference>
<comment type="similarity">
    <text evidence="2">Belongs to the CDIP1/LITAF family.</text>
</comment>
<dbReference type="PANTHER" id="PTHR23292">
    <property type="entry name" value="LIPOPOLYSACCHARIDE-INDUCED TUMOR NECROSIS FACTOR-ALPHA FACTOR"/>
    <property type="match status" value="1"/>
</dbReference>
<sequence>MEKTGGHNDEPIKDDYEEPDDKMKPFLPNDSFQQSVEPGLATSAPPMPSEMVAPKTTPAMFKGVQTPVYCECPSCNLPTHTRVEVKVSRLQWIVCIILLLVGLWCFCCIPFYFRSLKAGRHYCKNCGALIGSFN</sequence>
<dbReference type="GO" id="GO:0008270">
    <property type="term" value="F:zinc ion binding"/>
    <property type="evidence" value="ECO:0007669"/>
    <property type="project" value="TreeGrafter"/>
</dbReference>
<feature type="region of interest" description="Disordered" evidence="6">
    <location>
        <begin position="1"/>
        <end position="52"/>
    </location>
</feature>
<dbReference type="EMBL" id="CAMPGE010020991">
    <property type="protein sequence ID" value="CAI2379167.1"/>
    <property type="molecule type" value="Genomic_DNA"/>
</dbReference>
<dbReference type="AlphaFoldDB" id="A0AAD1XUD0"/>
<keyword evidence="4" id="KW-0862">Zinc</keyword>
<dbReference type="PROSITE" id="PS51837">
    <property type="entry name" value="LITAF"/>
    <property type="match status" value="1"/>
</dbReference>
<dbReference type="InterPro" id="IPR006629">
    <property type="entry name" value="LITAF"/>
</dbReference>
<dbReference type="Pfam" id="PF10601">
    <property type="entry name" value="zf-LITAF-like"/>
    <property type="match status" value="1"/>
</dbReference>
<organism evidence="9 10">
    <name type="scientific">Euplotes crassus</name>
    <dbReference type="NCBI Taxonomy" id="5936"/>
    <lineage>
        <taxon>Eukaryota</taxon>
        <taxon>Sar</taxon>
        <taxon>Alveolata</taxon>
        <taxon>Ciliophora</taxon>
        <taxon>Intramacronucleata</taxon>
        <taxon>Spirotrichea</taxon>
        <taxon>Hypotrichia</taxon>
        <taxon>Euplotida</taxon>
        <taxon>Euplotidae</taxon>
        <taxon>Moneuplotes</taxon>
    </lineage>
</organism>
<dbReference type="Proteomes" id="UP001295684">
    <property type="component" value="Unassembled WGS sequence"/>
</dbReference>
<comment type="caution">
    <text evidence="9">The sequence shown here is derived from an EMBL/GenBank/DDBJ whole genome shotgun (WGS) entry which is preliminary data.</text>
</comment>
<feature type="transmembrane region" description="Helical" evidence="7">
    <location>
        <begin position="90"/>
        <end position="113"/>
    </location>
</feature>
<keyword evidence="7" id="KW-1133">Transmembrane helix</keyword>
<dbReference type="GO" id="GO:0016020">
    <property type="term" value="C:membrane"/>
    <property type="evidence" value="ECO:0007669"/>
    <property type="project" value="UniProtKB-SubCell"/>
</dbReference>
<evidence type="ECO:0000313" key="9">
    <source>
        <dbReference type="EMBL" id="CAI2379167.1"/>
    </source>
</evidence>
<evidence type="ECO:0000256" key="4">
    <source>
        <dbReference type="ARBA" id="ARBA00022833"/>
    </source>
</evidence>
<name>A0AAD1XUD0_EUPCR</name>
<evidence type="ECO:0000256" key="1">
    <source>
        <dbReference type="ARBA" id="ARBA00004170"/>
    </source>
</evidence>
<gene>
    <name evidence="9" type="ORF">ECRASSUSDP1_LOCUS20576</name>
</gene>
<evidence type="ECO:0000259" key="8">
    <source>
        <dbReference type="PROSITE" id="PS51837"/>
    </source>
</evidence>
<evidence type="ECO:0000256" key="5">
    <source>
        <dbReference type="ARBA" id="ARBA00023136"/>
    </source>
</evidence>
<evidence type="ECO:0000256" key="7">
    <source>
        <dbReference type="SAM" id="Phobius"/>
    </source>
</evidence>
<keyword evidence="10" id="KW-1185">Reference proteome</keyword>